<evidence type="ECO:0000313" key="8">
    <source>
        <dbReference type="Proteomes" id="UP001233172"/>
    </source>
</evidence>
<dbReference type="EMBL" id="JASAOG010000110">
    <property type="protein sequence ID" value="KAK0050779.1"/>
    <property type="molecule type" value="Genomic_DNA"/>
</dbReference>
<dbReference type="PRINTS" id="PR00237">
    <property type="entry name" value="GPCRRHODOPSN"/>
</dbReference>
<evidence type="ECO:0000256" key="1">
    <source>
        <dbReference type="ARBA" id="ARBA00004370"/>
    </source>
</evidence>
<dbReference type="InterPro" id="IPR017452">
    <property type="entry name" value="GPCR_Rhodpsn_7TM"/>
</dbReference>
<reference evidence="7" key="1">
    <citation type="journal article" date="2023" name="PLoS Negl. Trop. Dis.">
        <title>A genome sequence for Biomphalaria pfeifferi, the major vector snail for the human-infecting parasite Schistosoma mansoni.</title>
        <authorList>
            <person name="Bu L."/>
            <person name="Lu L."/>
            <person name="Laidemitt M.R."/>
            <person name="Zhang S.M."/>
            <person name="Mutuku M."/>
            <person name="Mkoji G."/>
            <person name="Steinauer M."/>
            <person name="Loker E.S."/>
        </authorList>
    </citation>
    <scope>NUCLEOTIDE SEQUENCE</scope>
    <source>
        <strain evidence="7">KasaAsao</strain>
    </source>
</reference>
<evidence type="ECO:0000256" key="5">
    <source>
        <dbReference type="SAM" id="Phobius"/>
    </source>
</evidence>
<dbReference type="PANTHER" id="PTHR46641:SF2">
    <property type="entry name" value="FMRFAMIDE RECEPTOR"/>
    <property type="match status" value="1"/>
</dbReference>
<accession>A0AAD8F5F9</accession>
<feature type="domain" description="G-protein coupled receptors family 1 profile" evidence="6">
    <location>
        <begin position="39"/>
        <end position="312"/>
    </location>
</feature>
<sequence length="390" mass="43691">MNSMVSIDSKDVSDYTRHLFEFVNLSILTTIVSILGIVSNILNIAVFYKQGLKSAVNISFMALSITDLINVLLIEWVSISSYPVLLNNPDIGILSKDVGYLTSGIPHACMSRITSWITVYMTAERCLCIAIPFHVKRLITPSIAVLSIVAIYILTILPLIPEYLFFSLGLTNSTQFHRLKIGLVVNVKDIGLEGLTVFIYSVMMITSFIAVIFLTLILILQLNKMSKWRKNSQVITGQVESLKQKEKVAIRTVLVIACILIITFTPNFIMCGVTFIVPGFSINDSLSNIFVVSISFSYLLDAVNASVNAALYYVLNASYRTTMREMFRREKLARKRKRGWPRSPWCRDMEVDADGRDIGTVDDGSFFLENLQDCLGSGLGWNSITSRRQS</sequence>
<feature type="transmembrane region" description="Helical" evidence="5">
    <location>
        <begin position="197"/>
        <end position="220"/>
    </location>
</feature>
<keyword evidence="7" id="KW-0675">Receptor</keyword>
<organism evidence="7 8">
    <name type="scientific">Biomphalaria pfeifferi</name>
    <name type="common">Bloodfluke planorb</name>
    <name type="synonym">Freshwater snail</name>
    <dbReference type="NCBI Taxonomy" id="112525"/>
    <lineage>
        <taxon>Eukaryota</taxon>
        <taxon>Metazoa</taxon>
        <taxon>Spiralia</taxon>
        <taxon>Lophotrochozoa</taxon>
        <taxon>Mollusca</taxon>
        <taxon>Gastropoda</taxon>
        <taxon>Heterobranchia</taxon>
        <taxon>Euthyneura</taxon>
        <taxon>Panpulmonata</taxon>
        <taxon>Hygrophila</taxon>
        <taxon>Lymnaeoidea</taxon>
        <taxon>Planorbidae</taxon>
        <taxon>Biomphalaria</taxon>
    </lineage>
</organism>
<dbReference type="InterPro" id="IPR019427">
    <property type="entry name" value="7TM_GPCR_serpentine_rcpt_Srw"/>
</dbReference>
<feature type="transmembrane region" description="Helical" evidence="5">
    <location>
        <begin position="289"/>
        <end position="315"/>
    </location>
</feature>
<evidence type="ECO:0000313" key="7">
    <source>
        <dbReference type="EMBL" id="KAK0050779.1"/>
    </source>
</evidence>
<dbReference type="Proteomes" id="UP001233172">
    <property type="component" value="Unassembled WGS sequence"/>
</dbReference>
<feature type="transmembrane region" description="Helical" evidence="5">
    <location>
        <begin position="25"/>
        <end position="48"/>
    </location>
</feature>
<feature type="transmembrane region" description="Helical" evidence="5">
    <location>
        <begin position="113"/>
        <end position="131"/>
    </location>
</feature>
<dbReference type="InterPro" id="IPR052954">
    <property type="entry name" value="GPCR-Ligand_Int"/>
</dbReference>
<comment type="caution">
    <text evidence="7">The sequence shown here is derived from an EMBL/GenBank/DDBJ whole genome shotgun (WGS) entry which is preliminary data.</text>
</comment>
<keyword evidence="3 5" id="KW-1133">Transmembrane helix</keyword>
<keyword evidence="8" id="KW-1185">Reference proteome</keyword>
<feature type="transmembrane region" description="Helical" evidence="5">
    <location>
        <begin position="253"/>
        <end position="277"/>
    </location>
</feature>
<feature type="transmembrane region" description="Helical" evidence="5">
    <location>
        <begin position="138"/>
        <end position="160"/>
    </location>
</feature>
<dbReference type="SUPFAM" id="SSF81321">
    <property type="entry name" value="Family A G protein-coupled receptor-like"/>
    <property type="match status" value="1"/>
</dbReference>
<dbReference type="Pfam" id="PF10324">
    <property type="entry name" value="7TM_GPCR_Srw"/>
    <property type="match status" value="1"/>
</dbReference>
<dbReference type="PANTHER" id="PTHR46641">
    <property type="entry name" value="FMRFAMIDE RECEPTOR-RELATED"/>
    <property type="match status" value="1"/>
</dbReference>
<name>A0AAD8F5F9_BIOPF</name>
<evidence type="ECO:0000259" key="6">
    <source>
        <dbReference type="PROSITE" id="PS50262"/>
    </source>
</evidence>
<dbReference type="Gene3D" id="1.20.1070.10">
    <property type="entry name" value="Rhodopsin 7-helix transmembrane proteins"/>
    <property type="match status" value="1"/>
</dbReference>
<dbReference type="InterPro" id="IPR000276">
    <property type="entry name" value="GPCR_Rhodpsn"/>
</dbReference>
<dbReference type="PROSITE" id="PS50262">
    <property type="entry name" value="G_PROTEIN_RECEP_F1_2"/>
    <property type="match status" value="1"/>
</dbReference>
<comment type="subcellular location">
    <subcellularLocation>
        <location evidence="1">Membrane</location>
    </subcellularLocation>
</comment>
<dbReference type="GO" id="GO:0008528">
    <property type="term" value="F:G protein-coupled peptide receptor activity"/>
    <property type="evidence" value="ECO:0007669"/>
    <property type="project" value="InterPro"/>
</dbReference>
<reference evidence="7" key="2">
    <citation type="submission" date="2023-04" db="EMBL/GenBank/DDBJ databases">
        <authorList>
            <person name="Bu L."/>
            <person name="Lu L."/>
            <person name="Laidemitt M.R."/>
            <person name="Zhang S.M."/>
            <person name="Mutuku M."/>
            <person name="Mkoji G."/>
            <person name="Steinauer M."/>
            <person name="Loker E.S."/>
        </authorList>
    </citation>
    <scope>NUCLEOTIDE SEQUENCE</scope>
    <source>
        <strain evidence="7">KasaAsao</strain>
        <tissue evidence="7">Whole Snail</tissue>
    </source>
</reference>
<keyword evidence="4 5" id="KW-0472">Membrane</keyword>
<keyword evidence="2 5" id="KW-0812">Transmembrane</keyword>
<evidence type="ECO:0000256" key="3">
    <source>
        <dbReference type="ARBA" id="ARBA00022989"/>
    </source>
</evidence>
<evidence type="ECO:0000256" key="4">
    <source>
        <dbReference type="ARBA" id="ARBA00023136"/>
    </source>
</evidence>
<feature type="transmembrane region" description="Helical" evidence="5">
    <location>
        <begin position="60"/>
        <end position="79"/>
    </location>
</feature>
<dbReference type="GO" id="GO:0016020">
    <property type="term" value="C:membrane"/>
    <property type="evidence" value="ECO:0007669"/>
    <property type="project" value="UniProtKB-SubCell"/>
</dbReference>
<protein>
    <submittedName>
        <fullName evidence="7">FMRFamide receptor</fullName>
    </submittedName>
</protein>
<proteinExistence type="predicted"/>
<dbReference type="AlphaFoldDB" id="A0AAD8F5F9"/>
<gene>
    <name evidence="7" type="ORF">Bpfe_019700</name>
</gene>
<evidence type="ECO:0000256" key="2">
    <source>
        <dbReference type="ARBA" id="ARBA00022692"/>
    </source>
</evidence>